<keyword evidence="1" id="KW-0433">Leucine-rich repeat</keyword>
<dbReference type="GO" id="GO:0005634">
    <property type="term" value="C:nucleus"/>
    <property type="evidence" value="ECO:0007669"/>
    <property type="project" value="TreeGrafter"/>
</dbReference>
<evidence type="ECO:0000256" key="3">
    <source>
        <dbReference type="ARBA" id="ARBA00025777"/>
    </source>
</evidence>
<keyword evidence="5" id="KW-1185">Reference proteome</keyword>
<name>A0AAV4S6G2_9ARAC</name>
<dbReference type="InterPro" id="IPR032675">
    <property type="entry name" value="LRR_dom_sf"/>
</dbReference>
<proteinExistence type="inferred from homology"/>
<accession>A0AAV4S6G2</accession>
<dbReference type="PROSITE" id="PS51450">
    <property type="entry name" value="LRR"/>
    <property type="match status" value="1"/>
</dbReference>
<dbReference type="EMBL" id="BPLQ01007403">
    <property type="protein sequence ID" value="GIY29833.1"/>
    <property type="molecule type" value="Genomic_DNA"/>
</dbReference>
<dbReference type="GO" id="GO:0042393">
    <property type="term" value="F:histone binding"/>
    <property type="evidence" value="ECO:0007669"/>
    <property type="project" value="TreeGrafter"/>
</dbReference>
<keyword evidence="2" id="KW-0677">Repeat</keyword>
<dbReference type="InterPro" id="IPR045081">
    <property type="entry name" value="AN32"/>
</dbReference>
<gene>
    <name evidence="4" type="primary">Anp32a</name>
    <name evidence="4" type="ORF">CDAR_311941</name>
</gene>
<dbReference type="SUPFAM" id="SSF52075">
    <property type="entry name" value="Outer arm dynein light chain 1"/>
    <property type="match status" value="1"/>
</dbReference>
<evidence type="ECO:0000256" key="2">
    <source>
        <dbReference type="ARBA" id="ARBA00022737"/>
    </source>
</evidence>
<dbReference type="InterPro" id="IPR001611">
    <property type="entry name" value="Leu-rich_rpt"/>
</dbReference>
<dbReference type="PANTHER" id="PTHR11375:SF0">
    <property type="entry name" value="ACIDIC LEUCINE-RICH NUCLEAR PHOSPHOPROTEIN 32 FAMILY MEMBER A"/>
    <property type="match status" value="1"/>
</dbReference>
<organism evidence="4 5">
    <name type="scientific">Caerostris darwini</name>
    <dbReference type="NCBI Taxonomy" id="1538125"/>
    <lineage>
        <taxon>Eukaryota</taxon>
        <taxon>Metazoa</taxon>
        <taxon>Ecdysozoa</taxon>
        <taxon>Arthropoda</taxon>
        <taxon>Chelicerata</taxon>
        <taxon>Arachnida</taxon>
        <taxon>Araneae</taxon>
        <taxon>Araneomorphae</taxon>
        <taxon>Entelegynae</taxon>
        <taxon>Araneoidea</taxon>
        <taxon>Araneidae</taxon>
        <taxon>Caerostris</taxon>
    </lineage>
</organism>
<reference evidence="4 5" key="1">
    <citation type="submission" date="2021-06" db="EMBL/GenBank/DDBJ databases">
        <title>Caerostris darwini draft genome.</title>
        <authorList>
            <person name="Kono N."/>
            <person name="Arakawa K."/>
        </authorList>
    </citation>
    <scope>NUCLEOTIDE SEQUENCE [LARGE SCALE GENOMIC DNA]</scope>
</reference>
<protein>
    <submittedName>
        <fullName evidence="4">Acidic leucine-rich nuclear phosphoprotein 32 family member A</fullName>
    </submittedName>
</protein>
<evidence type="ECO:0000256" key="1">
    <source>
        <dbReference type="ARBA" id="ARBA00022614"/>
    </source>
</evidence>
<dbReference type="InterPro" id="IPR025875">
    <property type="entry name" value="Leu-rich_rpt_4"/>
</dbReference>
<dbReference type="Proteomes" id="UP001054837">
    <property type="component" value="Unassembled WGS sequence"/>
</dbReference>
<comment type="caution">
    <text evidence="4">The sequence shown here is derived from an EMBL/GenBank/DDBJ whole genome shotgun (WGS) entry which is preliminary data.</text>
</comment>
<evidence type="ECO:0000313" key="5">
    <source>
        <dbReference type="Proteomes" id="UP001054837"/>
    </source>
</evidence>
<dbReference type="PANTHER" id="PTHR11375">
    <property type="entry name" value="ACIDIC LEUCINE-RICH NUCLEAR PHOSPHOPROTEIN 32"/>
    <property type="match status" value="1"/>
</dbReference>
<dbReference type="Pfam" id="PF12799">
    <property type="entry name" value="LRR_4"/>
    <property type="match status" value="1"/>
</dbReference>
<sequence length="136" mass="15181">MEKRIELEKRGRSPSLIKELNLDNCRSTSIIGLTEEFVNLESLSLINVGLISLKGFPKLPNLKKLELSDNRISGGLNWLHDSQKLTHLNLSGNKIKDIETLKPLVHGVKSGKGKMMMVMKIEKLSKNIASSIHPNV</sequence>
<dbReference type="Gene3D" id="3.80.10.10">
    <property type="entry name" value="Ribonuclease Inhibitor"/>
    <property type="match status" value="1"/>
</dbReference>
<evidence type="ECO:0000313" key="4">
    <source>
        <dbReference type="EMBL" id="GIY29833.1"/>
    </source>
</evidence>
<dbReference type="AlphaFoldDB" id="A0AAV4S6G2"/>
<comment type="similarity">
    <text evidence="3">Belongs to the ANP32 family.</text>
</comment>